<keyword evidence="2" id="KW-0812">Transmembrane</keyword>
<feature type="transmembrane region" description="Helical" evidence="2">
    <location>
        <begin position="214"/>
        <end position="234"/>
    </location>
</feature>
<evidence type="ECO:0000256" key="1">
    <source>
        <dbReference type="SAM" id="MobiDB-lite"/>
    </source>
</evidence>
<proteinExistence type="predicted"/>
<keyword evidence="4" id="KW-1185">Reference proteome</keyword>
<feature type="compositionally biased region" description="Basic and acidic residues" evidence="1">
    <location>
        <begin position="15"/>
        <end position="27"/>
    </location>
</feature>
<accession>A0A0D0CUK0</accession>
<reference evidence="3 4" key="1">
    <citation type="submission" date="2014-04" db="EMBL/GenBank/DDBJ databases">
        <title>Evolutionary Origins and Diversification of the Mycorrhizal Mutualists.</title>
        <authorList>
            <consortium name="DOE Joint Genome Institute"/>
            <consortium name="Mycorrhizal Genomics Consortium"/>
            <person name="Kohler A."/>
            <person name="Kuo A."/>
            <person name="Nagy L.G."/>
            <person name="Floudas D."/>
            <person name="Copeland A."/>
            <person name="Barry K.W."/>
            <person name="Cichocki N."/>
            <person name="Veneault-Fourrey C."/>
            <person name="LaButti K."/>
            <person name="Lindquist E.A."/>
            <person name="Lipzen A."/>
            <person name="Lundell T."/>
            <person name="Morin E."/>
            <person name="Murat C."/>
            <person name="Riley R."/>
            <person name="Ohm R."/>
            <person name="Sun H."/>
            <person name="Tunlid A."/>
            <person name="Henrissat B."/>
            <person name="Grigoriev I.V."/>
            <person name="Hibbett D.S."/>
            <person name="Martin F."/>
        </authorList>
    </citation>
    <scope>NUCLEOTIDE SEQUENCE [LARGE SCALE GENOMIC DNA]</scope>
    <source>
        <strain evidence="3 4">FD-317 M1</strain>
    </source>
</reference>
<keyword evidence="2" id="KW-1133">Transmembrane helix</keyword>
<protein>
    <submittedName>
        <fullName evidence="3">Uncharacterized protein</fullName>
    </submittedName>
</protein>
<dbReference type="EMBL" id="KN834779">
    <property type="protein sequence ID" value="KIK59488.1"/>
    <property type="molecule type" value="Genomic_DNA"/>
</dbReference>
<dbReference type="OrthoDB" id="2927018at2759"/>
<evidence type="ECO:0000256" key="2">
    <source>
        <dbReference type="SAM" id="Phobius"/>
    </source>
</evidence>
<sequence>MARKQNKGQKKKKASEKAKRAAADHDEDYQERLRAAMEFELFMEMLKEASRQRGDHERSFFPDRHSEHPPNDNTKAWDRYIQEEVQIWTGMDQFGLLLCQCFCVLVILAILLVFLILDKIGHAVFAFQSHPNMIFSAIYVLFCLNTGLAIPLNESYKRVNRSHATNGLPFLQAAHMIYYHSDPYARPPSYYRNPYYRRPYNGTFWILIAKCRVWVLKFVSKSSSILLYFPFLVFRSLARRYDAFPSQWWTIALALGTFWVALKIGQTGSVAHDGRPHDEKKERDQFFEFWGGIGLQMSPP</sequence>
<feature type="transmembrane region" description="Helical" evidence="2">
    <location>
        <begin position="133"/>
        <end position="152"/>
    </location>
</feature>
<dbReference type="AlphaFoldDB" id="A0A0D0CUK0"/>
<name>A0A0D0CUK0_9AGAR</name>
<evidence type="ECO:0000313" key="3">
    <source>
        <dbReference type="EMBL" id="KIK59488.1"/>
    </source>
</evidence>
<gene>
    <name evidence="3" type="ORF">GYMLUDRAFT_668951</name>
</gene>
<feature type="transmembrane region" description="Helical" evidence="2">
    <location>
        <begin position="94"/>
        <end position="117"/>
    </location>
</feature>
<keyword evidence="2" id="KW-0472">Membrane</keyword>
<feature type="transmembrane region" description="Helical" evidence="2">
    <location>
        <begin position="246"/>
        <end position="265"/>
    </location>
</feature>
<dbReference type="Proteomes" id="UP000053593">
    <property type="component" value="Unassembled WGS sequence"/>
</dbReference>
<feature type="region of interest" description="Disordered" evidence="1">
    <location>
        <begin position="1"/>
        <end position="27"/>
    </location>
</feature>
<dbReference type="HOGENOM" id="CLU_927670_0_0_1"/>
<evidence type="ECO:0000313" key="4">
    <source>
        <dbReference type="Proteomes" id="UP000053593"/>
    </source>
</evidence>
<feature type="compositionally biased region" description="Basic residues" evidence="1">
    <location>
        <begin position="1"/>
        <end position="14"/>
    </location>
</feature>
<organism evidence="3 4">
    <name type="scientific">Collybiopsis luxurians FD-317 M1</name>
    <dbReference type="NCBI Taxonomy" id="944289"/>
    <lineage>
        <taxon>Eukaryota</taxon>
        <taxon>Fungi</taxon>
        <taxon>Dikarya</taxon>
        <taxon>Basidiomycota</taxon>
        <taxon>Agaricomycotina</taxon>
        <taxon>Agaricomycetes</taxon>
        <taxon>Agaricomycetidae</taxon>
        <taxon>Agaricales</taxon>
        <taxon>Marasmiineae</taxon>
        <taxon>Omphalotaceae</taxon>
        <taxon>Collybiopsis</taxon>
        <taxon>Collybiopsis luxurians</taxon>
    </lineage>
</organism>